<accession>A0ABP7N1P2</accession>
<keyword evidence="2" id="KW-1185">Reference proteome</keyword>
<protein>
    <recommendedName>
        <fullName evidence="3">T9SS type A sorting domain-containing protein</fullName>
    </recommendedName>
</protein>
<proteinExistence type="predicted"/>
<dbReference type="RefSeq" id="WP_345112695.1">
    <property type="nucleotide sequence ID" value="NZ_BAABDH010000033.1"/>
</dbReference>
<evidence type="ECO:0000313" key="1">
    <source>
        <dbReference type="EMBL" id="GAA3933511.1"/>
    </source>
</evidence>
<evidence type="ECO:0000313" key="2">
    <source>
        <dbReference type="Proteomes" id="UP001499909"/>
    </source>
</evidence>
<dbReference type="EMBL" id="BAABDH010000033">
    <property type="protein sequence ID" value="GAA3933511.1"/>
    <property type="molecule type" value="Genomic_DNA"/>
</dbReference>
<dbReference type="Proteomes" id="UP001499909">
    <property type="component" value="Unassembled WGS sequence"/>
</dbReference>
<comment type="caution">
    <text evidence="1">The sequence shown here is derived from an EMBL/GenBank/DDBJ whole genome shotgun (WGS) entry which is preliminary data.</text>
</comment>
<gene>
    <name evidence="1" type="ORF">GCM10022406_17740</name>
</gene>
<organism evidence="1 2">
    <name type="scientific">Hymenobacter algoricola</name>
    <dbReference type="NCBI Taxonomy" id="486267"/>
    <lineage>
        <taxon>Bacteria</taxon>
        <taxon>Pseudomonadati</taxon>
        <taxon>Bacteroidota</taxon>
        <taxon>Cytophagia</taxon>
        <taxon>Cytophagales</taxon>
        <taxon>Hymenobacteraceae</taxon>
        <taxon>Hymenobacter</taxon>
    </lineage>
</organism>
<name>A0ABP7N1P2_9BACT</name>
<evidence type="ECO:0008006" key="3">
    <source>
        <dbReference type="Google" id="ProtNLM"/>
    </source>
</evidence>
<sequence>MVAPGGAATIGGLFFGPTASFGNQTLTNTDATGATADLVVGRLNSLATAWTQAVRGGSEAAFDLALTSSGEVTVVGIFQGATTTFGPTTLPATSPGGSAFVARTAGLTLGTRRTVAAEVLWLSPNPAHAAAFLLPATEQARLVVVLDAVGRPVSQQVVPARATAAVLDLTGLTPGLYVVRCGEASGRLIVE</sequence>
<reference evidence="2" key="1">
    <citation type="journal article" date="2019" name="Int. J. Syst. Evol. Microbiol.">
        <title>The Global Catalogue of Microorganisms (GCM) 10K type strain sequencing project: providing services to taxonomists for standard genome sequencing and annotation.</title>
        <authorList>
            <consortium name="The Broad Institute Genomics Platform"/>
            <consortium name="The Broad Institute Genome Sequencing Center for Infectious Disease"/>
            <person name="Wu L."/>
            <person name="Ma J."/>
        </authorList>
    </citation>
    <scope>NUCLEOTIDE SEQUENCE [LARGE SCALE GENOMIC DNA]</scope>
    <source>
        <strain evidence="2">JCM 17214</strain>
    </source>
</reference>